<dbReference type="Gene3D" id="3.30.360.10">
    <property type="entry name" value="Dihydrodipicolinate Reductase, domain 2"/>
    <property type="match status" value="1"/>
</dbReference>
<reference evidence="7" key="1">
    <citation type="journal article" date="2019" name="Int. J. Syst. Evol. Microbiol.">
        <title>The Global Catalogue of Microorganisms (GCM) 10K type strain sequencing project: providing services to taxonomists for standard genome sequencing and annotation.</title>
        <authorList>
            <consortium name="The Broad Institute Genomics Platform"/>
            <consortium name="The Broad Institute Genome Sequencing Center for Infectious Disease"/>
            <person name="Wu L."/>
            <person name="Ma J."/>
        </authorList>
    </citation>
    <scope>NUCLEOTIDE SEQUENCE [LARGE SCALE GENOMIC DNA]</scope>
    <source>
        <strain evidence="7">JCM 14309</strain>
    </source>
</reference>
<sequence>MSTPQQSELRVAVVGAGRMGSDHVDRLAHHTLRSRVSAVVDVDRERAAAVAATAGDAAGEPQVFSSVDELLTAEAADAVVLATPGFLHEEALLKLLDAGIPALCEKPLTPDPDSALRVVEAEVAAGRQLIQVGFMRRFDAGYRRLKDAIASGELGELLMLHHQHRNPEAPAEFTDEMIIHDSVVHEFDAVRYFTGEEITDVSVRIGRTTSRTGNVRDPQLVTVQTESGLLATVEIFVNAQIGYQVHTQATFENGLVKIGEGSEVEVTTAGRTGVTVDAGFVTRFRDAYDLEVQQWVDATLRGEIAGPSAWDGYATAACCAAGVAAQQSRTVERVALAPKPSFYAAATGSPALA</sequence>
<dbReference type="SUPFAM" id="SSF55347">
    <property type="entry name" value="Glyceraldehyde-3-phosphate dehydrogenase-like, C-terminal domain"/>
    <property type="match status" value="1"/>
</dbReference>
<feature type="domain" description="GFO/IDH/MocA-like oxidoreductase" evidence="5">
    <location>
        <begin position="142"/>
        <end position="254"/>
    </location>
</feature>
<accession>A0ABP6M0Z9</accession>
<evidence type="ECO:0000313" key="6">
    <source>
        <dbReference type="EMBL" id="GAA3066370.1"/>
    </source>
</evidence>
<evidence type="ECO:0000256" key="1">
    <source>
        <dbReference type="ARBA" id="ARBA00023002"/>
    </source>
</evidence>
<evidence type="ECO:0000259" key="5">
    <source>
        <dbReference type="Pfam" id="PF22725"/>
    </source>
</evidence>
<comment type="caution">
    <text evidence="6">The sequence shown here is derived from an EMBL/GenBank/DDBJ whole genome shotgun (WGS) entry which is preliminary data.</text>
</comment>
<dbReference type="InterPro" id="IPR023794">
    <property type="entry name" value="MI/DCI_dehydrogenase"/>
</dbReference>
<dbReference type="Gene3D" id="3.40.50.720">
    <property type="entry name" value="NAD(P)-binding Rossmann-like Domain"/>
    <property type="match status" value="1"/>
</dbReference>
<dbReference type="PANTHER" id="PTHR43593">
    <property type="match status" value="1"/>
</dbReference>
<dbReference type="InterPro" id="IPR050424">
    <property type="entry name" value="Gfo-Idh-MocA_inositol_DH"/>
</dbReference>
<dbReference type="InterPro" id="IPR055170">
    <property type="entry name" value="GFO_IDH_MocA-like_dom"/>
</dbReference>
<name>A0ABP6M0Z9_9MICC</name>
<protein>
    <recommendedName>
        <fullName evidence="3">Inositol 2-dehydrogenase</fullName>
        <ecNumber evidence="3">1.1.1.18</ecNumber>
    </recommendedName>
    <alternativeName>
        <fullName evidence="3">Myo-inositol 2-dehydrogenase</fullName>
        <shortName evidence="3">MI 2-dehydrogenase</shortName>
    </alternativeName>
</protein>
<dbReference type="RefSeq" id="WP_344680705.1">
    <property type="nucleotide sequence ID" value="NZ_BAAAVT010000011.1"/>
</dbReference>
<comment type="subunit">
    <text evidence="3">Homotetramer.</text>
</comment>
<proteinExistence type="inferred from homology"/>
<evidence type="ECO:0000259" key="4">
    <source>
        <dbReference type="Pfam" id="PF01408"/>
    </source>
</evidence>
<dbReference type="SUPFAM" id="SSF51735">
    <property type="entry name" value="NAD(P)-binding Rossmann-fold domains"/>
    <property type="match status" value="1"/>
</dbReference>
<keyword evidence="2 3" id="KW-0520">NAD</keyword>
<dbReference type="InterPro" id="IPR036291">
    <property type="entry name" value="NAD(P)-bd_dom_sf"/>
</dbReference>
<feature type="domain" description="Gfo/Idh/MocA-like oxidoreductase N-terminal" evidence="4">
    <location>
        <begin position="9"/>
        <end position="133"/>
    </location>
</feature>
<evidence type="ECO:0000313" key="7">
    <source>
        <dbReference type="Proteomes" id="UP001500236"/>
    </source>
</evidence>
<dbReference type="InterPro" id="IPR000683">
    <property type="entry name" value="Gfo/Idh/MocA-like_OxRdtase_N"/>
</dbReference>
<comment type="similarity">
    <text evidence="3">Belongs to the Gfo/Idh/MocA family.</text>
</comment>
<comment type="function">
    <text evidence="3">Involved in the oxidation of myo-inositol (MI) to 2-keto-myo-inositol (2KMI or 2-inosose).</text>
</comment>
<dbReference type="HAMAP" id="MF_01671">
    <property type="entry name" value="IolG"/>
    <property type="match status" value="1"/>
</dbReference>
<dbReference type="EC" id="1.1.1.18" evidence="3"/>
<evidence type="ECO:0000256" key="2">
    <source>
        <dbReference type="ARBA" id="ARBA00023027"/>
    </source>
</evidence>
<keyword evidence="7" id="KW-1185">Reference proteome</keyword>
<evidence type="ECO:0000256" key="3">
    <source>
        <dbReference type="HAMAP-Rule" id="MF_01671"/>
    </source>
</evidence>
<comment type="catalytic activity">
    <reaction evidence="3">
        <text>myo-inositol + NAD(+) = scyllo-inosose + NADH + H(+)</text>
        <dbReference type="Rhea" id="RHEA:16949"/>
        <dbReference type="ChEBI" id="CHEBI:15378"/>
        <dbReference type="ChEBI" id="CHEBI:17268"/>
        <dbReference type="ChEBI" id="CHEBI:17811"/>
        <dbReference type="ChEBI" id="CHEBI:57540"/>
        <dbReference type="ChEBI" id="CHEBI:57945"/>
        <dbReference type="EC" id="1.1.1.18"/>
    </reaction>
</comment>
<dbReference type="EMBL" id="BAAAVT010000011">
    <property type="protein sequence ID" value="GAA3066370.1"/>
    <property type="molecule type" value="Genomic_DNA"/>
</dbReference>
<dbReference type="PANTHER" id="PTHR43593:SF1">
    <property type="entry name" value="INOSITOL 2-DEHYDROGENASE"/>
    <property type="match status" value="1"/>
</dbReference>
<dbReference type="Proteomes" id="UP001500236">
    <property type="component" value="Unassembled WGS sequence"/>
</dbReference>
<organism evidence="6 7">
    <name type="scientific">Nesterenkonia aethiopica</name>
    <dbReference type="NCBI Taxonomy" id="269144"/>
    <lineage>
        <taxon>Bacteria</taxon>
        <taxon>Bacillati</taxon>
        <taxon>Actinomycetota</taxon>
        <taxon>Actinomycetes</taxon>
        <taxon>Micrococcales</taxon>
        <taxon>Micrococcaceae</taxon>
        <taxon>Nesterenkonia</taxon>
    </lineage>
</organism>
<dbReference type="Pfam" id="PF01408">
    <property type="entry name" value="GFO_IDH_MocA"/>
    <property type="match status" value="1"/>
</dbReference>
<keyword evidence="1 3" id="KW-0560">Oxidoreductase</keyword>
<dbReference type="Pfam" id="PF22725">
    <property type="entry name" value="GFO_IDH_MocA_C3"/>
    <property type="match status" value="1"/>
</dbReference>
<gene>
    <name evidence="3" type="primary">iolG</name>
    <name evidence="6" type="ORF">GCM10010529_19080</name>
</gene>